<dbReference type="EMBL" id="JABBPN010000034">
    <property type="protein sequence ID" value="NMO98231.1"/>
    <property type="molecule type" value="Genomic_DNA"/>
</dbReference>
<evidence type="ECO:0000313" key="2">
    <source>
        <dbReference type="EMBL" id="NMO98231.1"/>
    </source>
</evidence>
<dbReference type="Proteomes" id="UP000565468">
    <property type="component" value="Unassembled WGS sequence"/>
</dbReference>
<keyword evidence="3" id="KW-1185">Reference proteome</keyword>
<comment type="caution">
    <text evidence="2">The sequence shown here is derived from an EMBL/GenBank/DDBJ whole genome shotgun (WGS) entry which is preliminary data.</text>
</comment>
<organism evidence="2 3">
    <name type="scientific">Paenibacillus lemnae</name>
    <dbReference type="NCBI Taxonomy" id="1330551"/>
    <lineage>
        <taxon>Bacteria</taxon>
        <taxon>Bacillati</taxon>
        <taxon>Bacillota</taxon>
        <taxon>Bacilli</taxon>
        <taxon>Bacillales</taxon>
        <taxon>Paenibacillaceae</taxon>
        <taxon>Paenibacillus</taxon>
    </lineage>
</organism>
<feature type="compositionally biased region" description="Basic and acidic residues" evidence="1">
    <location>
        <begin position="214"/>
        <end position="225"/>
    </location>
</feature>
<sequence length="225" mass="25838">FAKQAQQDNERRHYAKKERIADLWEADRAVLLTLPEHGYEAFRMSAAVANKYGEIRVDEHTIPLAGLVQPGKEVLIQIFWDRLVLLTSQQQRIREVPRPYTGRTADIPWEQVFTNLLRKPRSVTHSQFVRMLPEALQTYVKATDWAERKERLQALLHWSGVYEMEHIRQVLEESGPEATVAQLSAALGILQSNRDIPAAWPETLSPPGTQTAESLERYDRLMGVS</sequence>
<gene>
    <name evidence="2" type="ORF">HII30_20990</name>
</gene>
<reference evidence="2 3" key="1">
    <citation type="submission" date="2020-04" db="EMBL/GenBank/DDBJ databases">
        <title>Paenibacillus algicola sp. nov., a novel marine bacterium producing alginate lyase.</title>
        <authorList>
            <person name="Huang H."/>
        </authorList>
    </citation>
    <scope>NUCLEOTIDE SEQUENCE [LARGE SCALE GENOMIC DNA]</scope>
    <source>
        <strain evidence="2 3">L7-75</strain>
    </source>
</reference>
<name>A0A848MDF9_PAELE</name>
<proteinExistence type="predicted"/>
<feature type="non-terminal residue" evidence="2">
    <location>
        <position position="1"/>
    </location>
</feature>
<feature type="region of interest" description="Disordered" evidence="1">
    <location>
        <begin position="200"/>
        <end position="225"/>
    </location>
</feature>
<evidence type="ECO:0000313" key="3">
    <source>
        <dbReference type="Proteomes" id="UP000565468"/>
    </source>
</evidence>
<protein>
    <submittedName>
        <fullName evidence="2">Uncharacterized protein</fullName>
    </submittedName>
</protein>
<accession>A0A848MDF9</accession>
<dbReference type="AlphaFoldDB" id="A0A848MDF9"/>
<evidence type="ECO:0000256" key="1">
    <source>
        <dbReference type="SAM" id="MobiDB-lite"/>
    </source>
</evidence>